<proteinExistence type="predicted"/>
<dbReference type="Proteomes" id="UP001497623">
    <property type="component" value="Unassembled WGS sequence"/>
</dbReference>
<keyword evidence="1" id="KW-1133">Transmembrane helix</keyword>
<protein>
    <recommendedName>
        <fullName evidence="2">Matrix-remodeling-associated protein 7 helical domain-containing protein</fullName>
    </recommendedName>
</protein>
<feature type="transmembrane region" description="Helical" evidence="1">
    <location>
        <begin position="20"/>
        <end position="41"/>
    </location>
</feature>
<feature type="domain" description="Matrix-remodeling-associated protein 7 helical" evidence="2">
    <location>
        <begin position="84"/>
        <end position="142"/>
    </location>
</feature>
<evidence type="ECO:0000313" key="4">
    <source>
        <dbReference type="Proteomes" id="UP001497623"/>
    </source>
</evidence>
<reference evidence="3 4" key="1">
    <citation type="submission" date="2024-05" db="EMBL/GenBank/DDBJ databases">
        <authorList>
            <person name="Wallberg A."/>
        </authorList>
    </citation>
    <scope>NUCLEOTIDE SEQUENCE [LARGE SCALE GENOMIC DNA]</scope>
</reference>
<dbReference type="Pfam" id="PF25473">
    <property type="entry name" value="MXRA7_helical"/>
    <property type="match status" value="1"/>
</dbReference>
<keyword evidence="1" id="KW-0472">Membrane</keyword>
<keyword evidence="4" id="KW-1185">Reference proteome</keyword>
<evidence type="ECO:0000313" key="3">
    <source>
        <dbReference type="EMBL" id="CAL4072522.1"/>
    </source>
</evidence>
<evidence type="ECO:0000256" key="1">
    <source>
        <dbReference type="SAM" id="Phobius"/>
    </source>
</evidence>
<gene>
    <name evidence="3" type="ORF">MNOR_LOCUS8853</name>
</gene>
<dbReference type="AlphaFoldDB" id="A0AAV2Q8S4"/>
<organism evidence="3 4">
    <name type="scientific">Meganyctiphanes norvegica</name>
    <name type="common">Northern krill</name>
    <name type="synonym">Thysanopoda norvegica</name>
    <dbReference type="NCBI Taxonomy" id="48144"/>
    <lineage>
        <taxon>Eukaryota</taxon>
        <taxon>Metazoa</taxon>
        <taxon>Ecdysozoa</taxon>
        <taxon>Arthropoda</taxon>
        <taxon>Crustacea</taxon>
        <taxon>Multicrustacea</taxon>
        <taxon>Malacostraca</taxon>
        <taxon>Eumalacostraca</taxon>
        <taxon>Eucarida</taxon>
        <taxon>Euphausiacea</taxon>
        <taxon>Euphausiidae</taxon>
        <taxon>Meganyctiphanes</taxon>
    </lineage>
</organism>
<sequence>MAGYTNSQTWEAWYESSQVLWNNTCMIFLMSVIMSIAAAVFTWRMPSHVNIDDHGDENLLQEEDLNKEKCTEQDNVGIPGKVKAAQQRALQDSIKLTDEQQQQEKRAEAEQLAAIYILMQQQGEKFGQTSMDDIKQQMKLYST</sequence>
<name>A0AAV2Q8S4_MEGNR</name>
<dbReference type="EMBL" id="CAXKWB010004182">
    <property type="protein sequence ID" value="CAL4072522.1"/>
    <property type="molecule type" value="Genomic_DNA"/>
</dbReference>
<dbReference type="PANTHER" id="PTHR21845">
    <property type="entry name" value="TRANSMEMBRANE ANCHOR PROTEIN 1"/>
    <property type="match status" value="1"/>
</dbReference>
<dbReference type="InterPro" id="IPR057534">
    <property type="entry name" value="MXRA7_helical"/>
</dbReference>
<accession>A0AAV2Q8S4</accession>
<dbReference type="PANTHER" id="PTHR21845:SF2">
    <property type="entry name" value="MATRIX-REMODELING-ASSOCIATED PROTEIN 7"/>
    <property type="match status" value="1"/>
</dbReference>
<evidence type="ECO:0000259" key="2">
    <source>
        <dbReference type="Pfam" id="PF25473"/>
    </source>
</evidence>
<dbReference type="InterPro" id="IPR026622">
    <property type="entry name" value="Mxra7"/>
</dbReference>
<comment type="caution">
    <text evidence="3">The sequence shown here is derived from an EMBL/GenBank/DDBJ whole genome shotgun (WGS) entry which is preliminary data.</text>
</comment>
<keyword evidence="1" id="KW-0812">Transmembrane</keyword>